<dbReference type="PROSITE" id="PS51722">
    <property type="entry name" value="G_TR_2"/>
    <property type="match status" value="1"/>
</dbReference>
<dbReference type="Pfam" id="PF00009">
    <property type="entry name" value="GTP_EFTU"/>
    <property type="match status" value="1"/>
</dbReference>
<dbReference type="InterPro" id="IPR004535">
    <property type="entry name" value="Transl_elong_SelB"/>
</dbReference>
<proteinExistence type="predicted"/>
<name>A0ABN2XMT3_9MICC</name>
<evidence type="ECO:0000256" key="6">
    <source>
        <dbReference type="ARBA" id="ARBA00025526"/>
    </source>
</evidence>
<evidence type="ECO:0000259" key="8">
    <source>
        <dbReference type="PROSITE" id="PS51722"/>
    </source>
</evidence>
<gene>
    <name evidence="9" type="primary">selB</name>
    <name evidence="9" type="ORF">GCM10009824_11530</name>
</gene>
<organism evidence="9 10">
    <name type="scientific">Kocuria atrinae</name>
    <dbReference type="NCBI Taxonomy" id="592377"/>
    <lineage>
        <taxon>Bacteria</taxon>
        <taxon>Bacillati</taxon>
        <taxon>Actinomycetota</taxon>
        <taxon>Actinomycetes</taxon>
        <taxon>Micrococcales</taxon>
        <taxon>Micrococcaceae</taxon>
        <taxon>Kocuria</taxon>
    </lineage>
</organism>
<dbReference type="InterPro" id="IPR036388">
    <property type="entry name" value="WH-like_DNA-bd_sf"/>
</dbReference>
<evidence type="ECO:0000313" key="10">
    <source>
        <dbReference type="Proteomes" id="UP001500166"/>
    </source>
</evidence>
<feature type="domain" description="Tr-type G" evidence="8">
    <location>
        <begin position="1"/>
        <end position="170"/>
    </location>
</feature>
<dbReference type="SUPFAM" id="SSF52540">
    <property type="entry name" value="P-loop containing nucleoside triphosphate hydrolases"/>
    <property type="match status" value="1"/>
</dbReference>
<dbReference type="EMBL" id="BAAAQA010000012">
    <property type="protein sequence ID" value="GAA2114348.1"/>
    <property type="molecule type" value="Genomic_DNA"/>
</dbReference>
<sequence length="599" mass="64477">MYVVATAGHVDHGKSTLVRALTGMEPDRWAEEKRRGLTIDLGFAWMDLPSGKNVAFVDVPGHERFLGNMLAGLGPAPVVCFVVAVDEGWQAQSSDHRDALAALGIEHGLIVLTKTDRAPERVEAVTEQARGELAGTGLREAPVIAVSAQNRAGLEEFRAALDSVLAALPLPDPEERLRLWVDRAFSVSGAGTVVTGTLTGGTVRVGDRLTLLGEGGERAVTVRSLQSHNSSVDSIGPTNRVAINLRGISAEDIHRGDALLTPDAWPITGELDIRRISGISFEDPPAEIMVHAGSASVPARLRPLDGDHARVKLAQKLALIPGDRLVMRYPEARVLLGGARVLDVDPAELTRRGDSARQAEWLAGLPATGDAAAETERRGVVRGTWLHKLALVYSESAEPPADANIVQAGPWWIHRPVLVAWADRLRTAVERLHERDHLSPGMTRGAVIDNLDLPGSDLLDTVIQQAVLEERDGYLCVPGRPLGLGAAEKSMSTVEAQLAKNPFAAPEAHELDDLGLGPRELAAAERAGRLLRLEGSVVVLPNAPALAMRELARLEQPFTTSQARQAWGTTRRVAIPLLEHLDSKGWTRRLDGSQRTIVR</sequence>
<dbReference type="SUPFAM" id="SSF46785">
    <property type="entry name" value="Winged helix' DNA-binding domain"/>
    <property type="match status" value="1"/>
</dbReference>
<keyword evidence="3" id="KW-0963">Cytoplasm</keyword>
<dbReference type="InterPro" id="IPR015191">
    <property type="entry name" value="SelB_WHD4"/>
</dbReference>
<evidence type="ECO:0000256" key="7">
    <source>
        <dbReference type="ARBA" id="ARBA00031615"/>
    </source>
</evidence>
<evidence type="ECO:0000313" key="9">
    <source>
        <dbReference type="EMBL" id="GAA2114348.1"/>
    </source>
</evidence>
<dbReference type="Gene3D" id="3.40.50.300">
    <property type="entry name" value="P-loop containing nucleotide triphosphate hydrolases"/>
    <property type="match status" value="1"/>
</dbReference>
<dbReference type="InterPro" id="IPR000795">
    <property type="entry name" value="T_Tr_GTP-bd_dom"/>
</dbReference>
<evidence type="ECO:0000256" key="1">
    <source>
        <dbReference type="ARBA" id="ARBA00004496"/>
    </source>
</evidence>
<dbReference type="InterPro" id="IPR036390">
    <property type="entry name" value="WH_DNA-bd_sf"/>
</dbReference>
<dbReference type="InterPro" id="IPR004161">
    <property type="entry name" value="EFTu-like_2"/>
</dbReference>
<dbReference type="Proteomes" id="UP001500166">
    <property type="component" value="Unassembled WGS sequence"/>
</dbReference>
<keyword evidence="4" id="KW-0648">Protein biosynthesis</keyword>
<dbReference type="InterPro" id="IPR027417">
    <property type="entry name" value="P-loop_NTPase"/>
</dbReference>
<dbReference type="RefSeq" id="WP_344224059.1">
    <property type="nucleotide sequence ID" value="NZ_BAAAQA010000012.1"/>
</dbReference>
<evidence type="ECO:0000256" key="2">
    <source>
        <dbReference type="ARBA" id="ARBA00015953"/>
    </source>
</evidence>
<dbReference type="CDD" id="cd03696">
    <property type="entry name" value="SelB_II"/>
    <property type="match status" value="1"/>
</dbReference>
<dbReference type="Pfam" id="PF09107">
    <property type="entry name" value="WHD_3rd_SelB"/>
    <property type="match status" value="1"/>
</dbReference>
<keyword evidence="5" id="KW-0342">GTP-binding</keyword>
<dbReference type="Gene3D" id="1.10.10.10">
    <property type="entry name" value="Winged helix-like DNA-binding domain superfamily/Winged helix DNA-binding domain"/>
    <property type="match status" value="1"/>
</dbReference>
<reference evidence="9 10" key="1">
    <citation type="journal article" date="2019" name="Int. J. Syst. Evol. Microbiol.">
        <title>The Global Catalogue of Microorganisms (GCM) 10K type strain sequencing project: providing services to taxonomists for standard genome sequencing and annotation.</title>
        <authorList>
            <consortium name="The Broad Institute Genomics Platform"/>
            <consortium name="The Broad Institute Genome Sequencing Center for Infectious Disease"/>
            <person name="Wu L."/>
            <person name="Ma J."/>
        </authorList>
    </citation>
    <scope>NUCLEOTIDE SEQUENCE [LARGE SCALE GENOMIC DNA]</scope>
    <source>
        <strain evidence="9 10">JCM 15914</strain>
    </source>
</reference>
<dbReference type="GO" id="GO:0003746">
    <property type="term" value="F:translation elongation factor activity"/>
    <property type="evidence" value="ECO:0007669"/>
    <property type="project" value="UniProtKB-KW"/>
</dbReference>
<dbReference type="NCBIfam" id="TIGR00475">
    <property type="entry name" value="selB"/>
    <property type="match status" value="1"/>
</dbReference>
<comment type="caution">
    <text evidence="9">The sequence shown here is derived from an EMBL/GenBank/DDBJ whole genome shotgun (WGS) entry which is preliminary data.</text>
</comment>
<dbReference type="PANTHER" id="PTHR43721:SF22">
    <property type="entry name" value="ELONGATION FACTOR TU, MITOCHONDRIAL"/>
    <property type="match status" value="1"/>
</dbReference>
<evidence type="ECO:0000256" key="4">
    <source>
        <dbReference type="ARBA" id="ARBA00022917"/>
    </source>
</evidence>
<dbReference type="PANTHER" id="PTHR43721">
    <property type="entry name" value="ELONGATION FACTOR TU-RELATED"/>
    <property type="match status" value="1"/>
</dbReference>
<accession>A0ABN2XMT3</accession>
<comment type="function">
    <text evidence="6">Translation factor necessary for the incorporation of selenocysteine into proteins. It probably replaces EF-Tu for the insertion of selenocysteine directed by the UGA codon. SelB binds GTP and GDP.</text>
</comment>
<keyword evidence="9" id="KW-0251">Elongation factor</keyword>
<evidence type="ECO:0000256" key="5">
    <source>
        <dbReference type="ARBA" id="ARBA00023134"/>
    </source>
</evidence>
<dbReference type="Pfam" id="PF25461">
    <property type="entry name" value="Beta-barrel_SelB"/>
    <property type="match status" value="1"/>
</dbReference>
<comment type="subcellular location">
    <subcellularLocation>
        <location evidence="1">Cytoplasm</location>
    </subcellularLocation>
</comment>
<keyword evidence="10" id="KW-1185">Reference proteome</keyword>
<dbReference type="CDD" id="cd04171">
    <property type="entry name" value="SelB"/>
    <property type="match status" value="1"/>
</dbReference>
<evidence type="ECO:0000256" key="3">
    <source>
        <dbReference type="ARBA" id="ARBA00022490"/>
    </source>
</evidence>
<dbReference type="Pfam" id="PF03144">
    <property type="entry name" value="GTP_EFTU_D2"/>
    <property type="match status" value="1"/>
</dbReference>
<dbReference type="Gene3D" id="2.40.30.10">
    <property type="entry name" value="Translation factors"/>
    <property type="match status" value="1"/>
</dbReference>
<dbReference type="InterPro" id="IPR057335">
    <property type="entry name" value="Beta-barrel_SelB"/>
</dbReference>
<dbReference type="InterPro" id="IPR050055">
    <property type="entry name" value="EF-Tu_GTPase"/>
</dbReference>
<protein>
    <recommendedName>
        <fullName evidence="2">Selenocysteine-specific elongation factor</fullName>
    </recommendedName>
    <alternativeName>
        <fullName evidence="7">SelB translation factor</fullName>
    </alternativeName>
</protein>
<dbReference type="SUPFAM" id="SSF50447">
    <property type="entry name" value="Translation proteins"/>
    <property type="match status" value="1"/>
</dbReference>
<keyword evidence="5" id="KW-0547">Nucleotide-binding</keyword>
<dbReference type="InterPro" id="IPR009000">
    <property type="entry name" value="Transl_B-barrel_sf"/>
</dbReference>